<reference evidence="3" key="1">
    <citation type="submission" date="2020-11" db="EMBL/GenBank/DDBJ databases">
        <authorList>
            <consortium name="DOE Joint Genome Institute"/>
            <person name="Ahrendt S."/>
            <person name="Riley R."/>
            <person name="Andreopoulos W."/>
            <person name="Labutti K."/>
            <person name="Pangilinan J."/>
            <person name="Ruiz-Duenas F.J."/>
            <person name="Barrasa J.M."/>
            <person name="Sanchez-Garcia M."/>
            <person name="Camarero S."/>
            <person name="Miyauchi S."/>
            <person name="Serrano A."/>
            <person name="Linde D."/>
            <person name="Babiker R."/>
            <person name="Drula E."/>
            <person name="Ayuso-Fernandez I."/>
            <person name="Pacheco R."/>
            <person name="Padilla G."/>
            <person name="Ferreira P."/>
            <person name="Barriuso J."/>
            <person name="Kellner H."/>
            <person name="Castanera R."/>
            <person name="Alfaro M."/>
            <person name="Ramirez L."/>
            <person name="Pisabarro A.G."/>
            <person name="Kuo A."/>
            <person name="Tritt A."/>
            <person name="Lipzen A."/>
            <person name="He G."/>
            <person name="Yan M."/>
            <person name="Ng V."/>
            <person name="Cullen D."/>
            <person name="Martin F."/>
            <person name="Rosso M.-N."/>
            <person name="Henrissat B."/>
            <person name="Hibbett D."/>
            <person name="Martinez A.T."/>
            <person name="Grigoriev I.V."/>
        </authorList>
    </citation>
    <scope>NUCLEOTIDE SEQUENCE</scope>
    <source>
        <strain evidence="3">CIRM-BRFM 674</strain>
    </source>
</reference>
<keyword evidence="4" id="KW-1185">Reference proteome</keyword>
<evidence type="ECO:0000256" key="1">
    <source>
        <dbReference type="SAM" id="Phobius"/>
    </source>
</evidence>
<dbReference type="AlphaFoldDB" id="A0A9P5YXT8"/>
<dbReference type="EMBL" id="MU155287">
    <property type="protein sequence ID" value="KAF9476640.1"/>
    <property type="molecule type" value="Genomic_DNA"/>
</dbReference>
<dbReference type="Proteomes" id="UP000807469">
    <property type="component" value="Unassembled WGS sequence"/>
</dbReference>
<evidence type="ECO:0000256" key="2">
    <source>
        <dbReference type="SAM" id="SignalP"/>
    </source>
</evidence>
<proteinExistence type="predicted"/>
<gene>
    <name evidence="3" type="ORF">BDN70DRAFT_897207</name>
</gene>
<organism evidence="3 4">
    <name type="scientific">Pholiota conissans</name>
    <dbReference type="NCBI Taxonomy" id="109636"/>
    <lineage>
        <taxon>Eukaryota</taxon>
        <taxon>Fungi</taxon>
        <taxon>Dikarya</taxon>
        <taxon>Basidiomycota</taxon>
        <taxon>Agaricomycotina</taxon>
        <taxon>Agaricomycetes</taxon>
        <taxon>Agaricomycetidae</taxon>
        <taxon>Agaricales</taxon>
        <taxon>Agaricineae</taxon>
        <taxon>Strophariaceae</taxon>
        <taxon>Pholiota</taxon>
    </lineage>
</organism>
<feature type="transmembrane region" description="Helical" evidence="1">
    <location>
        <begin position="168"/>
        <end position="192"/>
    </location>
</feature>
<comment type="caution">
    <text evidence="3">The sequence shown here is derived from an EMBL/GenBank/DDBJ whole genome shotgun (WGS) entry which is preliminary data.</text>
</comment>
<sequence>MSHHVGLILIRLCLLSLSAASISSRYTRCIETSPMPLYPHAHTRPIIPSKRLQFGGPWQHLDSQLTIVNYVVVSVTTEYIWDIVTHLADDYYLIKKNPINLPMVVHLLSRWFTLAYLLETVLVNATLVKCCDLHIRLSEVFYVIAIPSSELIFFLHVRALYIDCKIMANFLVFMWIATLGASFALLIAALTLSHSVNIGPTNYCIGDGGNPSYLGAGAIIPAVNDTILFFALAWRV</sequence>
<dbReference type="OrthoDB" id="3038990at2759"/>
<accession>A0A9P5YXT8</accession>
<evidence type="ECO:0000313" key="3">
    <source>
        <dbReference type="EMBL" id="KAF9476640.1"/>
    </source>
</evidence>
<evidence type="ECO:0000313" key="4">
    <source>
        <dbReference type="Proteomes" id="UP000807469"/>
    </source>
</evidence>
<name>A0A9P5YXT8_9AGAR</name>
<keyword evidence="1" id="KW-1133">Transmembrane helix</keyword>
<keyword evidence="1" id="KW-0812">Transmembrane</keyword>
<feature type="chain" id="PRO_5040389583" evidence="2">
    <location>
        <begin position="21"/>
        <end position="236"/>
    </location>
</feature>
<keyword evidence="2" id="KW-0732">Signal</keyword>
<feature type="transmembrane region" description="Helical" evidence="1">
    <location>
        <begin position="212"/>
        <end position="234"/>
    </location>
</feature>
<protein>
    <submittedName>
        <fullName evidence="3">Uncharacterized protein</fullName>
    </submittedName>
</protein>
<feature type="signal peptide" evidence="2">
    <location>
        <begin position="1"/>
        <end position="20"/>
    </location>
</feature>
<feature type="transmembrane region" description="Helical" evidence="1">
    <location>
        <begin position="140"/>
        <end position="161"/>
    </location>
</feature>
<keyword evidence="1" id="KW-0472">Membrane</keyword>